<dbReference type="Proteomes" id="UP001209701">
    <property type="component" value="Unassembled WGS sequence"/>
</dbReference>
<dbReference type="Pfam" id="PF07452">
    <property type="entry name" value="CHRD"/>
    <property type="match status" value="1"/>
</dbReference>
<dbReference type="SMART" id="SM00754">
    <property type="entry name" value="CHRD"/>
    <property type="match status" value="1"/>
</dbReference>
<protein>
    <submittedName>
        <fullName evidence="4">CHRD domain-containing protein</fullName>
    </submittedName>
</protein>
<dbReference type="EMBL" id="JAJIRN010000009">
    <property type="protein sequence ID" value="MCV2370293.1"/>
    <property type="molecule type" value="Genomic_DNA"/>
</dbReference>
<feature type="signal peptide" evidence="2">
    <location>
        <begin position="1"/>
        <end position="25"/>
    </location>
</feature>
<dbReference type="InterPro" id="IPR010895">
    <property type="entry name" value="CHRD"/>
</dbReference>
<feature type="domain" description="CHRD" evidence="3">
    <location>
        <begin position="26"/>
        <end position="165"/>
    </location>
</feature>
<organism evidence="4 5">
    <name type="scientific">Roseateles oligotrophus</name>
    <dbReference type="NCBI Taxonomy" id="1769250"/>
    <lineage>
        <taxon>Bacteria</taxon>
        <taxon>Pseudomonadati</taxon>
        <taxon>Pseudomonadota</taxon>
        <taxon>Betaproteobacteria</taxon>
        <taxon>Burkholderiales</taxon>
        <taxon>Sphaerotilaceae</taxon>
        <taxon>Roseateles</taxon>
    </lineage>
</organism>
<keyword evidence="5" id="KW-1185">Reference proteome</keyword>
<evidence type="ECO:0000313" key="4">
    <source>
        <dbReference type="EMBL" id="MCV2370293.1"/>
    </source>
</evidence>
<sequence>MKIRSLSTPLLALAALLALPLAAQATVYQFNATINAAQEVGASSSTASGLASLSYDDMGTLAVGDDSYSFTMGVSGLSGAPTGFHIHGPAAIGVNGPVRVDLAAAPFFSASGGGFLTVFGSGVVPASFGAMSMKDALMGNLAYVNVHTAADPGGAVRGQLLLVAVVPEPSSYALLLGGLGLVGFVARRRRSL</sequence>
<keyword evidence="2" id="KW-0732">Signal</keyword>
<name>A0ABT2YJQ4_9BURK</name>
<evidence type="ECO:0000256" key="2">
    <source>
        <dbReference type="SAM" id="SignalP"/>
    </source>
</evidence>
<accession>A0ABT2YJQ4</accession>
<feature type="transmembrane region" description="Helical" evidence="1">
    <location>
        <begin position="169"/>
        <end position="186"/>
    </location>
</feature>
<keyword evidence="1" id="KW-0472">Membrane</keyword>
<keyword evidence="1" id="KW-1133">Transmembrane helix</keyword>
<keyword evidence="1" id="KW-0812">Transmembrane</keyword>
<feature type="chain" id="PRO_5045249127" evidence="2">
    <location>
        <begin position="26"/>
        <end position="192"/>
    </location>
</feature>
<comment type="caution">
    <text evidence="4">The sequence shown here is derived from an EMBL/GenBank/DDBJ whole genome shotgun (WGS) entry which is preliminary data.</text>
</comment>
<dbReference type="RefSeq" id="WP_263572884.1">
    <property type="nucleotide sequence ID" value="NZ_JAJIRN010000009.1"/>
</dbReference>
<proteinExistence type="predicted"/>
<dbReference type="InterPro" id="IPR013424">
    <property type="entry name" value="Ice-binding_C"/>
</dbReference>
<evidence type="ECO:0000259" key="3">
    <source>
        <dbReference type="PROSITE" id="PS50933"/>
    </source>
</evidence>
<reference evidence="4 5" key="1">
    <citation type="submission" date="2021-11" db="EMBL/GenBank/DDBJ databases">
        <authorList>
            <person name="Liang Q."/>
            <person name="Mou H."/>
            <person name="Liu Z."/>
        </authorList>
    </citation>
    <scope>NUCLEOTIDE SEQUENCE [LARGE SCALE GENOMIC DNA]</scope>
    <source>
        <strain evidence="4 5">CHU3</strain>
    </source>
</reference>
<evidence type="ECO:0000256" key="1">
    <source>
        <dbReference type="SAM" id="Phobius"/>
    </source>
</evidence>
<evidence type="ECO:0000313" key="5">
    <source>
        <dbReference type="Proteomes" id="UP001209701"/>
    </source>
</evidence>
<dbReference type="NCBIfam" id="TIGR02595">
    <property type="entry name" value="PEP_CTERM"/>
    <property type="match status" value="1"/>
</dbReference>
<gene>
    <name evidence="4" type="ORF">LNV07_19615</name>
</gene>
<dbReference type="Pfam" id="PF07589">
    <property type="entry name" value="PEP-CTERM"/>
    <property type="match status" value="1"/>
</dbReference>
<dbReference type="PROSITE" id="PS50933">
    <property type="entry name" value="CHRD"/>
    <property type="match status" value="1"/>
</dbReference>